<dbReference type="Proteomes" id="UP001331515">
    <property type="component" value="Unassembled WGS sequence"/>
</dbReference>
<evidence type="ECO:0000259" key="3">
    <source>
        <dbReference type="Pfam" id="PF15235"/>
    </source>
</evidence>
<proteinExistence type="predicted"/>
<dbReference type="GO" id="GO:0031175">
    <property type="term" value="P:neuron projection development"/>
    <property type="evidence" value="ECO:0007669"/>
    <property type="project" value="TreeGrafter"/>
</dbReference>
<dbReference type="PANTHER" id="PTHR15718:SF5">
    <property type="entry name" value="G PROTEIN-REGULATED INDUCER OF NEURITE OUTGROWTH 2"/>
    <property type="match status" value="1"/>
</dbReference>
<feature type="region of interest" description="Disordered" evidence="2">
    <location>
        <begin position="331"/>
        <end position="355"/>
    </location>
</feature>
<keyword evidence="5" id="KW-1185">Reference proteome</keyword>
<dbReference type="PANTHER" id="PTHR15718">
    <property type="entry name" value="G PROTEIN-REGULATED INDUCER OF NEURITE OUTGROWTH C-TERMINAL DOMAIN-CONTAINING PROTEIN"/>
    <property type="match status" value="1"/>
</dbReference>
<evidence type="ECO:0000256" key="1">
    <source>
        <dbReference type="ARBA" id="ARBA00002358"/>
    </source>
</evidence>
<comment type="function">
    <text evidence="1">May be involved in neurite outgrowth.</text>
</comment>
<dbReference type="GO" id="GO:0005886">
    <property type="term" value="C:plasma membrane"/>
    <property type="evidence" value="ECO:0007669"/>
    <property type="project" value="TreeGrafter"/>
</dbReference>
<dbReference type="InterPro" id="IPR026646">
    <property type="entry name" value="GPRIN2-like/GPRIN3"/>
</dbReference>
<gene>
    <name evidence="4" type="ORF">CgunFtcFv8_016006</name>
</gene>
<feature type="region of interest" description="Disordered" evidence="2">
    <location>
        <begin position="397"/>
        <end position="422"/>
    </location>
</feature>
<evidence type="ECO:0000313" key="5">
    <source>
        <dbReference type="Proteomes" id="UP001331515"/>
    </source>
</evidence>
<evidence type="ECO:0000313" key="4">
    <source>
        <dbReference type="EMBL" id="KAK5907903.1"/>
    </source>
</evidence>
<dbReference type="AlphaFoldDB" id="A0AAN8CVJ8"/>
<organism evidence="4 5">
    <name type="scientific">Champsocephalus gunnari</name>
    <name type="common">Mackerel icefish</name>
    <dbReference type="NCBI Taxonomy" id="52237"/>
    <lineage>
        <taxon>Eukaryota</taxon>
        <taxon>Metazoa</taxon>
        <taxon>Chordata</taxon>
        <taxon>Craniata</taxon>
        <taxon>Vertebrata</taxon>
        <taxon>Euteleostomi</taxon>
        <taxon>Actinopterygii</taxon>
        <taxon>Neopterygii</taxon>
        <taxon>Teleostei</taxon>
        <taxon>Neoteleostei</taxon>
        <taxon>Acanthomorphata</taxon>
        <taxon>Eupercaria</taxon>
        <taxon>Perciformes</taxon>
        <taxon>Notothenioidei</taxon>
        <taxon>Channichthyidae</taxon>
        <taxon>Champsocephalus</taxon>
    </lineage>
</organism>
<dbReference type="Pfam" id="PF15235">
    <property type="entry name" value="GRIN_C"/>
    <property type="match status" value="1"/>
</dbReference>
<dbReference type="EMBL" id="JAURVH010001529">
    <property type="protein sequence ID" value="KAK5907903.1"/>
    <property type="molecule type" value="Genomic_DNA"/>
</dbReference>
<accession>A0AAN8CVJ8</accession>
<evidence type="ECO:0000256" key="2">
    <source>
        <dbReference type="SAM" id="MobiDB-lite"/>
    </source>
</evidence>
<sequence length="437" mass="46437">MAETGGPVSELKPGGVAVTLSGQPLCDPSRTWAQPAEACRPPPQELHQEHSGSDGFSLRVGGQEKSQCEHFVPYKAPSPPHSLAEKHTPQHPDKAVVTAAMPPPQAGGTTLVDSLTMGGGGVRPAPPMLACKQPMQLQQCSIITTTCRGGSSGDTLPHSRCVCVSAPQATARMVGVEEELPPKCEQPLCCGSYHVTFEDTFAAYCHPQPLPAHPQLLHRMAGGKPHCDIQRAGSPPSVTNHLILPRLVSSVSETGLDSKPLRCCSLGLSYSRLPAPPAPRHFGGEECCSHVRTTTRDMGTMTTHRQLRDVGVQTAPTATPHVFPEICLVEESRTQTNTDSDGGRKGGGAAKSPVKEVKWDAEGMTWEVYGASVDPEELGLAIQKHLELQIKETASHAAKLSRQNTSTSQQEGGGCQRKRSRTMGSIRAPACCTTAVD</sequence>
<feature type="compositionally biased region" description="Polar residues" evidence="2">
    <location>
        <begin position="401"/>
        <end position="410"/>
    </location>
</feature>
<name>A0AAN8CVJ8_CHAGU</name>
<dbReference type="InterPro" id="IPR032745">
    <property type="entry name" value="GRIN_C"/>
</dbReference>
<protein>
    <recommendedName>
        <fullName evidence="3">G protein-regulated inducer of neurite outgrowth C-terminal domain-containing protein</fullName>
    </recommendedName>
</protein>
<comment type="caution">
    <text evidence="4">The sequence shown here is derived from an EMBL/GenBank/DDBJ whole genome shotgun (WGS) entry which is preliminary data.</text>
</comment>
<reference evidence="4 5" key="1">
    <citation type="journal article" date="2023" name="Mol. Biol. Evol.">
        <title>Genomics of Secondarily Temperate Adaptation in the Only Non-Antarctic Icefish.</title>
        <authorList>
            <person name="Rivera-Colon A.G."/>
            <person name="Rayamajhi N."/>
            <person name="Minhas B.F."/>
            <person name="Madrigal G."/>
            <person name="Bilyk K.T."/>
            <person name="Yoon V."/>
            <person name="Hune M."/>
            <person name="Gregory S."/>
            <person name="Cheng C.H.C."/>
            <person name="Catchen J.M."/>
        </authorList>
    </citation>
    <scope>NUCLEOTIDE SEQUENCE [LARGE SCALE GENOMIC DNA]</scope>
    <source>
        <tissue evidence="4">White muscle</tissue>
    </source>
</reference>
<feature type="region of interest" description="Disordered" evidence="2">
    <location>
        <begin position="1"/>
        <end position="56"/>
    </location>
</feature>
<feature type="domain" description="G protein-regulated inducer of neurite outgrowth C-terminal" evidence="3">
    <location>
        <begin position="344"/>
        <end position="435"/>
    </location>
</feature>